<keyword evidence="3" id="KW-0378">Hydrolase</keyword>
<name>A0ABP5A4R2_9ACTN</name>
<protein>
    <recommendedName>
        <fullName evidence="2">N-acetylmuramoyl-L-alanine amidase</fullName>
        <ecNumber evidence="2">3.5.1.28</ecNumber>
    </recommendedName>
</protein>
<dbReference type="PANTHER" id="PTHR30417:SF1">
    <property type="entry name" value="N-ACETYLMURAMOYL-L-ALANINE AMIDASE AMID"/>
    <property type="match status" value="1"/>
</dbReference>
<dbReference type="InterPro" id="IPR051206">
    <property type="entry name" value="NAMLAA_amidase_2"/>
</dbReference>
<dbReference type="EMBL" id="BAAAMJ010000009">
    <property type="protein sequence ID" value="GAA1901738.1"/>
    <property type="molecule type" value="Genomic_DNA"/>
</dbReference>
<evidence type="ECO:0000256" key="2">
    <source>
        <dbReference type="ARBA" id="ARBA00011901"/>
    </source>
</evidence>
<proteinExistence type="predicted"/>
<dbReference type="PANTHER" id="PTHR30417">
    <property type="entry name" value="N-ACETYLMURAMOYL-L-ALANINE AMIDASE AMID"/>
    <property type="match status" value="1"/>
</dbReference>
<dbReference type="Pfam" id="PF01510">
    <property type="entry name" value="Amidase_2"/>
    <property type="match status" value="1"/>
</dbReference>
<evidence type="ECO:0000256" key="1">
    <source>
        <dbReference type="ARBA" id="ARBA00001561"/>
    </source>
</evidence>
<feature type="domain" description="N-acetylmuramoyl-L-alanine amidase" evidence="6">
    <location>
        <begin position="21"/>
        <end position="144"/>
    </location>
</feature>
<comment type="catalytic activity">
    <reaction evidence="1">
        <text>Hydrolyzes the link between N-acetylmuramoyl residues and L-amino acid residues in certain cell-wall glycopeptides.</text>
        <dbReference type="EC" id="3.5.1.28"/>
    </reaction>
</comment>
<feature type="region of interest" description="Disordered" evidence="5">
    <location>
        <begin position="1"/>
        <end position="21"/>
    </location>
</feature>
<sequence length="317" mass="35049">MPRMPGAEWRPLPVNHTKGGNRPRVQITHIIVGTLMGADSWFRNPDARVSSHFGVGRDGRVLQWVDTADTAWANRSANSYSVSVENEGTTGDALTAAQLQANARILEWAGRTHSIALRVNDSVSGSGLSYHSMDPSWGVTACPGSRIIAQRAEIVRRAQALRGGSPTPPEDDMPRRTLYGTTDYERRVPPGQWTSLNFNRRHDGSRWTEKEAEPSFVFGPCYYSASVAVRVKGLQRGQEFQIRVAHFRQLADGGYENVGGMPIHSPVHDGGSGHFVYTWNGFISASRKGRVRAQVMHHGKDPVTVDYARAESLYWPA</sequence>
<gene>
    <name evidence="7" type="ORF">GCM10009716_09460</name>
</gene>
<evidence type="ECO:0000259" key="6">
    <source>
        <dbReference type="Pfam" id="PF01510"/>
    </source>
</evidence>
<evidence type="ECO:0000256" key="4">
    <source>
        <dbReference type="ARBA" id="ARBA00023316"/>
    </source>
</evidence>
<comment type="caution">
    <text evidence="7">The sequence shown here is derived from an EMBL/GenBank/DDBJ whole genome shotgun (WGS) entry which is preliminary data.</text>
</comment>
<evidence type="ECO:0000256" key="3">
    <source>
        <dbReference type="ARBA" id="ARBA00022801"/>
    </source>
</evidence>
<evidence type="ECO:0000313" key="8">
    <source>
        <dbReference type="Proteomes" id="UP001501303"/>
    </source>
</evidence>
<dbReference type="InterPro" id="IPR002502">
    <property type="entry name" value="Amidase_domain"/>
</dbReference>
<dbReference type="Gene3D" id="3.40.80.10">
    <property type="entry name" value="Peptidoglycan recognition protein-like"/>
    <property type="match status" value="1"/>
</dbReference>
<keyword evidence="4" id="KW-0961">Cell wall biogenesis/degradation</keyword>
<dbReference type="Proteomes" id="UP001501303">
    <property type="component" value="Unassembled WGS sequence"/>
</dbReference>
<accession>A0ABP5A4R2</accession>
<dbReference type="EC" id="3.5.1.28" evidence="2"/>
<reference evidence="8" key="1">
    <citation type="journal article" date="2019" name="Int. J. Syst. Evol. Microbiol.">
        <title>The Global Catalogue of Microorganisms (GCM) 10K type strain sequencing project: providing services to taxonomists for standard genome sequencing and annotation.</title>
        <authorList>
            <consortium name="The Broad Institute Genomics Platform"/>
            <consortium name="The Broad Institute Genome Sequencing Center for Infectious Disease"/>
            <person name="Wu L."/>
            <person name="Ma J."/>
        </authorList>
    </citation>
    <scope>NUCLEOTIDE SEQUENCE [LARGE SCALE GENOMIC DNA]</scope>
    <source>
        <strain evidence="8">JCM 13581</strain>
    </source>
</reference>
<dbReference type="InterPro" id="IPR036505">
    <property type="entry name" value="Amidase/PGRP_sf"/>
</dbReference>
<dbReference type="CDD" id="cd06583">
    <property type="entry name" value="PGRP"/>
    <property type="match status" value="1"/>
</dbReference>
<dbReference type="SUPFAM" id="SSF55846">
    <property type="entry name" value="N-acetylmuramoyl-L-alanine amidase-like"/>
    <property type="match status" value="1"/>
</dbReference>
<evidence type="ECO:0000256" key="5">
    <source>
        <dbReference type="SAM" id="MobiDB-lite"/>
    </source>
</evidence>
<keyword evidence="8" id="KW-1185">Reference proteome</keyword>
<organism evidence="7 8">
    <name type="scientific">Streptomyces sodiiphilus</name>
    <dbReference type="NCBI Taxonomy" id="226217"/>
    <lineage>
        <taxon>Bacteria</taxon>
        <taxon>Bacillati</taxon>
        <taxon>Actinomycetota</taxon>
        <taxon>Actinomycetes</taxon>
        <taxon>Kitasatosporales</taxon>
        <taxon>Streptomycetaceae</taxon>
        <taxon>Streptomyces</taxon>
    </lineage>
</organism>
<evidence type="ECO:0000313" key="7">
    <source>
        <dbReference type="EMBL" id="GAA1901738.1"/>
    </source>
</evidence>